<dbReference type="AlphaFoldDB" id="A0A9J6DIM2"/>
<keyword evidence="2" id="KW-1185">Reference proteome</keyword>
<dbReference type="EMBL" id="JABSTU010000009">
    <property type="protein sequence ID" value="KAH8021911.1"/>
    <property type="molecule type" value="Genomic_DNA"/>
</dbReference>
<name>A0A9J6DIM2_RHIMP</name>
<evidence type="ECO:0000313" key="1">
    <source>
        <dbReference type="EMBL" id="KAH8021911.1"/>
    </source>
</evidence>
<reference evidence="1" key="2">
    <citation type="submission" date="2021-09" db="EMBL/GenBank/DDBJ databases">
        <authorList>
            <person name="Jia N."/>
            <person name="Wang J."/>
            <person name="Shi W."/>
            <person name="Du L."/>
            <person name="Sun Y."/>
            <person name="Zhan W."/>
            <person name="Jiang J."/>
            <person name="Wang Q."/>
            <person name="Zhang B."/>
            <person name="Ji P."/>
            <person name="Sakyi L.B."/>
            <person name="Cui X."/>
            <person name="Yuan T."/>
            <person name="Jiang B."/>
            <person name="Yang W."/>
            <person name="Lam T.T.-Y."/>
            <person name="Chang Q."/>
            <person name="Ding S."/>
            <person name="Wang X."/>
            <person name="Zhu J."/>
            <person name="Ruan X."/>
            <person name="Zhao L."/>
            <person name="Wei J."/>
            <person name="Que T."/>
            <person name="Du C."/>
            <person name="Cheng J."/>
            <person name="Dai P."/>
            <person name="Han X."/>
            <person name="Huang E."/>
            <person name="Gao Y."/>
            <person name="Liu J."/>
            <person name="Shao H."/>
            <person name="Ye R."/>
            <person name="Li L."/>
            <person name="Wei W."/>
            <person name="Wang X."/>
            <person name="Wang C."/>
            <person name="Huo Q."/>
            <person name="Li W."/>
            <person name="Guo W."/>
            <person name="Chen H."/>
            <person name="Chen S."/>
            <person name="Zhou L."/>
            <person name="Zhou L."/>
            <person name="Ni X."/>
            <person name="Tian J."/>
            <person name="Zhou Y."/>
            <person name="Sheng Y."/>
            <person name="Liu T."/>
            <person name="Pan Y."/>
            <person name="Xia L."/>
            <person name="Li J."/>
            <person name="Zhao F."/>
            <person name="Cao W."/>
        </authorList>
    </citation>
    <scope>NUCLEOTIDE SEQUENCE</scope>
    <source>
        <strain evidence="1">Rmic-2018</strain>
        <tissue evidence="1">Larvae</tissue>
    </source>
</reference>
<accession>A0A9J6DIM2</accession>
<comment type="caution">
    <text evidence="1">The sequence shown here is derived from an EMBL/GenBank/DDBJ whole genome shotgun (WGS) entry which is preliminary data.</text>
</comment>
<proteinExistence type="predicted"/>
<evidence type="ECO:0000313" key="2">
    <source>
        <dbReference type="Proteomes" id="UP000821866"/>
    </source>
</evidence>
<gene>
    <name evidence="1" type="ORF">HPB51_018760</name>
</gene>
<sequence length="371" mass="41702">MTMASTTVMTTTASGAWRMLSPALRRLITRPTLPFRRPVLIAVHKSFRLGTTRIQKRVARCSTSVRRTVVATPSCAPWVLFSTSAISYVTGGRTSTVTRHPTITISTVTSTSRVPRGVLTAVRDMCPRLPDQRQGLLLALPRRHTPALLLVLPHVQLQVLPQDLILALLPVLLQDHTLALPPPRHQDRILALPPVRHQDRILALPPVRPQDRILALLPDLLQALLQVLPQRHILVRLPGLHHVLHQLQLPDQVQHQIMEGQRRLNPNLRQTTIRMTTISHPLEAMEEEAEGREPTWRNPATGTPCTSTTSLSRKIRAVLVKANSRVLKESTRRRSERILGRTEHHQFTFEKCGCLLEGLESQLARRTVSST</sequence>
<organism evidence="1 2">
    <name type="scientific">Rhipicephalus microplus</name>
    <name type="common">Cattle tick</name>
    <name type="synonym">Boophilus microplus</name>
    <dbReference type="NCBI Taxonomy" id="6941"/>
    <lineage>
        <taxon>Eukaryota</taxon>
        <taxon>Metazoa</taxon>
        <taxon>Ecdysozoa</taxon>
        <taxon>Arthropoda</taxon>
        <taxon>Chelicerata</taxon>
        <taxon>Arachnida</taxon>
        <taxon>Acari</taxon>
        <taxon>Parasitiformes</taxon>
        <taxon>Ixodida</taxon>
        <taxon>Ixodoidea</taxon>
        <taxon>Ixodidae</taxon>
        <taxon>Rhipicephalinae</taxon>
        <taxon>Rhipicephalus</taxon>
        <taxon>Boophilus</taxon>
    </lineage>
</organism>
<protein>
    <submittedName>
        <fullName evidence="1">Uncharacterized protein</fullName>
    </submittedName>
</protein>
<reference evidence="1" key="1">
    <citation type="journal article" date="2020" name="Cell">
        <title>Large-Scale Comparative Analyses of Tick Genomes Elucidate Their Genetic Diversity and Vector Capacities.</title>
        <authorList>
            <consortium name="Tick Genome and Microbiome Consortium (TIGMIC)"/>
            <person name="Jia N."/>
            <person name="Wang J."/>
            <person name="Shi W."/>
            <person name="Du L."/>
            <person name="Sun Y."/>
            <person name="Zhan W."/>
            <person name="Jiang J.F."/>
            <person name="Wang Q."/>
            <person name="Zhang B."/>
            <person name="Ji P."/>
            <person name="Bell-Sakyi L."/>
            <person name="Cui X.M."/>
            <person name="Yuan T.T."/>
            <person name="Jiang B.G."/>
            <person name="Yang W.F."/>
            <person name="Lam T.T."/>
            <person name="Chang Q.C."/>
            <person name="Ding S.J."/>
            <person name="Wang X.J."/>
            <person name="Zhu J.G."/>
            <person name="Ruan X.D."/>
            <person name="Zhao L."/>
            <person name="Wei J.T."/>
            <person name="Ye R.Z."/>
            <person name="Que T.C."/>
            <person name="Du C.H."/>
            <person name="Zhou Y.H."/>
            <person name="Cheng J.X."/>
            <person name="Dai P.F."/>
            <person name="Guo W.B."/>
            <person name="Han X.H."/>
            <person name="Huang E.J."/>
            <person name="Li L.F."/>
            <person name="Wei W."/>
            <person name="Gao Y.C."/>
            <person name="Liu J.Z."/>
            <person name="Shao H.Z."/>
            <person name="Wang X."/>
            <person name="Wang C.C."/>
            <person name="Yang T.C."/>
            <person name="Huo Q.B."/>
            <person name="Li W."/>
            <person name="Chen H.Y."/>
            <person name="Chen S.E."/>
            <person name="Zhou L.G."/>
            <person name="Ni X.B."/>
            <person name="Tian J.H."/>
            <person name="Sheng Y."/>
            <person name="Liu T."/>
            <person name="Pan Y.S."/>
            <person name="Xia L.Y."/>
            <person name="Li J."/>
            <person name="Zhao F."/>
            <person name="Cao W.C."/>
        </authorList>
    </citation>
    <scope>NUCLEOTIDE SEQUENCE</scope>
    <source>
        <strain evidence="1">Rmic-2018</strain>
    </source>
</reference>
<dbReference type="Proteomes" id="UP000821866">
    <property type="component" value="Chromosome 7"/>
</dbReference>